<evidence type="ECO:0000313" key="7">
    <source>
        <dbReference type="Proteomes" id="UP001053296"/>
    </source>
</evidence>
<proteinExistence type="predicted"/>
<dbReference type="Gene3D" id="1.20.58.2180">
    <property type="match status" value="1"/>
</dbReference>
<dbReference type="Proteomes" id="UP001053296">
    <property type="component" value="Chromosome"/>
</dbReference>
<organism evidence="6 7">
    <name type="scientific">Pseudodesulfovibrio sediminis</name>
    <dbReference type="NCBI Taxonomy" id="2810563"/>
    <lineage>
        <taxon>Bacteria</taxon>
        <taxon>Pseudomonadati</taxon>
        <taxon>Thermodesulfobacteriota</taxon>
        <taxon>Desulfovibrionia</taxon>
        <taxon>Desulfovibrionales</taxon>
        <taxon>Desulfovibrionaceae</taxon>
    </lineage>
</organism>
<dbReference type="PANTHER" id="PTHR42788:SF19">
    <property type="entry name" value="ALIPHATIC SULFONATES IMPORT ATP-BINDING PROTEIN SSUB 2"/>
    <property type="match status" value="1"/>
</dbReference>
<dbReference type="InterPro" id="IPR003593">
    <property type="entry name" value="AAA+_ATPase"/>
</dbReference>
<dbReference type="Gene3D" id="3.40.50.300">
    <property type="entry name" value="P-loop containing nucleotide triphosphate hydrolases"/>
    <property type="match status" value="1"/>
</dbReference>
<evidence type="ECO:0000313" key="6">
    <source>
        <dbReference type="EMBL" id="BCS89892.1"/>
    </source>
</evidence>
<feature type="domain" description="ABC transporter" evidence="4">
    <location>
        <begin position="2"/>
        <end position="225"/>
    </location>
</feature>
<evidence type="ECO:0000259" key="5">
    <source>
        <dbReference type="PROSITE" id="PS50983"/>
    </source>
</evidence>
<dbReference type="InterPro" id="IPR050166">
    <property type="entry name" value="ABC_transporter_ATP-bind"/>
</dbReference>
<dbReference type="PROSITE" id="PS00211">
    <property type="entry name" value="ABC_TRANSPORTER_1"/>
    <property type="match status" value="1"/>
</dbReference>
<dbReference type="PROSITE" id="PS50893">
    <property type="entry name" value="ABC_TRANSPORTER_2"/>
    <property type="match status" value="1"/>
</dbReference>
<dbReference type="InterPro" id="IPR002491">
    <property type="entry name" value="ABC_transptr_periplasmic_BD"/>
</dbReference>
<name>A0ABN6EU84_9BACT</name>
<evidence type="ECO:0000259" key="4">
    <source>
        <dbReference type="PROSITE" id="PS50893"/>
    </source>
</evidence>
<dbReference type="InterPro" id="IPR027417">
    <property type="entry name" value="P-loop_NTPase"/>
</dbReference>
<dbReference type="SUPFAM" id="SSF52540">
    <property type="entry name" value="P-loop containing nucleoside triphosphate hydrolases"/>
    <property type="match status" value="1"/>
</dbReference>
<protein>
    <submittedName>
        <fullName evidence="6">Uncharacterized protein</fullName>
    </submittedName>
</protein>
<keyword evidence="3" id="KW-0067">ATP-binding</keyword>
<dbReference type="SUPFAM" id="SSF53807">
    <property type="entry name" value="Helical backbone' metal receptor"/>
    <property type="match status" value="1"/>
</dbReference>
<feature type="domain" description="Fe/B12 periplasmic-binding" evidence="5">
    <location>
        <begin position="292"/>
        <end position="572"/>
    </location>
</feature>
<dbReference type="Pfam" id="PF00005">
    <property type="entry name" value="ABC_tran"/>
    <property type="match status" value="1"/>
</dbReference>
<dbReference type="Pfam" id="PF01497">
    <property type="entry name" value="Peripla_BP_2"/>
    <property type="match status" value="1"/>
</dbReference>
<dbReference type="CDD" id="cd03293">
    <property type="entry name" value="ABC_NrtD_SsuB_transporters"/>
    <property type="match status" value="1"/>
</dbReference>
<dbReference type="Gene3D" id="3.40.50.1980">
    <property type="entry name" value="Nitrogenase molybdenum iron protein domain"/>
    <property type="match status" value="2"/>
</dbReference>
<reference evidence="6" key="1">
    <citation type="journal article" date="2022" name="Arch. Microbiol.">
        <title>Pseudodesulfovibrio sediminis sp. nov., a mesophilic and neutrophilic sulfate-reducing bacterium isolated from sediment of a brackish lake.</title>
        <authorList>
            <person name="Takahashi A."/>
            <person name="Kojima H."/>
            <person name="Watanabe M."/>
            <person name="Fukui M."/>
        </authorList>
    </citation>
    <scope>NUCLEOTIDE SEQUENCE</scope>
    <source>
        <strain evidence="6">SF6</strain>
    </source>
</reference>
<evidence type="ECO:0000256" key="1">
    <source>
        <dbReference type="ARBA" id="ARBA00022448"/>
    </source>
</evidence>
<dbReference type="RefSeq" id="WP_229591846.1">
    <property type="nucleotide sequence ID" value="NZ_AP024485.1"/>
</dbReference>
<dbReference type="SMART" id="SM00382">
    <property type="entry name" value="AAA"/>
    <property type="match status" value="1"/>
</dbReference>
<dbReference type="InterPro" id="IPR003439">
    <property type="entry name" value="ABC_transporter-like_ATP-bd"/>
</dbReference>
<dbReference type="InterPro" id="IPR017871">
    <property type="entry name" value="ABC_transporter-like_CS"/>
</dbReference>
<evidence type="ECO:0000256" key="3">
    <source>
        <dbReference type="ARBA" id="ARBA00022840"/>
    </source>
</evidence>
<evidence type="ECO:0000256" key="2">
    <source>
        <dbReference type="ARBA" id="ARBA00022741"/>
    </source>
</evidence>
<keyword evidence="1" id="KW-0813">Transport</keyword>
<dbReference type="EMBL" id="AP024485">
    <property type="protein sequence ID" value="BCS89892.1"/>
    <property type="molecule type" value="Genomic_DNA"/>
</dbReference>
<dbReference type="PANTHER" id="PTHR42788">
    <property type="entry name" value="TAURINE IMPORT ATP-BINDING PROTEIN-RELATED"/>
    <property type="match status" value="1"/>
</dbReference>
<dbReference type="PROSITE" id="PS50983">
    <property type="entry name" value="FE_B12_PBP"/>
    <property type="match status" value="1"/>
</dbReference>
<gene>
    <name evidence="6" type="ORF">PSDVSF_31340</name>
</gene>
<keyword evidence="7" id="KW-1185">Reference proteome</keyword>
<accession>A0ABN6EU84</accession>
<keyword evidence="2" id="KW-0547">Nucleotide-binding</keyword>
<sequence>MLTWKNITHDYGAAPVLAGVDIQVAPGEVLALTGRSGCGKTSLLNMAAGLLTPESGQVINTFAHTACVFQEPRLLPWRLTQDNIAFGLKGMGMNKAKRLERARQLGARMGLQPGDLTKYPHELSGGMRQRVSLARALAVEPDLLLLDEPFSALDVGLRRELQDLVLALIGERELAAVFVTHDLSEAVRLSHRIAILAPSPGHVVYEKQLSQPFAIRDADFIHRTVTEMLSAPAVGAAFGNSGKTAESPSVSNTQPAKKEVNMVGFNPVTMPETTLATDMAGRKALVKTQINGVFGYNPMVTALLFALAPEKIAGLGMPPMPPERMLADQPYLSLPVLGVMGGNFGGGKNTFDKDAIQRNRVDLILSLTLFAMDEIEVSAADSLQQELGIPVLIYDGGLDRTGEVLRRVSVLLGCPDRGNVLADYFDKKFNLICKTIAQIPLNERRTVYYAQSPTGLLTEPRRSRHGEIIEYAGGVNVAEVHEQRGCGRTPVCATDLIRWNPDVIIMLSDEGKSPQRLFNRTRTDPFWSQLKATRNGTIYEPPGGMYNWFDRPPSVNRLMGLIWLTNLLYPEWFDWDIVQEVREFYALFYRMQLGPKQVETMLGISLQRRAN</sequence>